<feature type="domain" description="G-protein coupled receptors family 1 profile" evidence="9">
    <location>
        <begin position="54"/>
        <end position="308"/>
    </location>
</feature>
<dbReference type="Pfam" id="PF00001">
    <property type="entry name" value="7tm_1"/>
    <property type="match status" value="1"/>
</dbReference>
<evidence type="ECO:0000256" key="2">
    <source>
        <dbReference type="ARBA" id="ARBA00022692"/>
    </source>
</evidence>
<dbReference type="SUPFAM" id="SSF81321">
    <property type="entry name" value="Family A G protein-coupled receptor-like"/>
    <property type="match status" value="1"/>
</dbReference>
<keyword evidence="3 8" id="KW-1133">Transmembrane helix</keyword>
<evidence type="ECO:0000313" key="10">
    <source>
        <dbReference type="EMBL" id="KAK7087951.1"/>
    </source>
</evidence>
<dbReference type="Proteomes" id="UP001374579">
    <property type="component" value="Unassembled WGS sequence"/>
</dbReference>
<protein>
    <recommendedName>
        <fullName evidence="9">G-protein coupled receptors family 1 profile domain-containing protein</fullName>
    </recommendedName>
</protein>
<evidence type="ECO:0000313" key="11">
    <source>
        <dbReference type="Proteomes" id="UP001374579"/>
    </source>
</evidence>
<evidence type="ECO:0000256" key="4">
    <source>
        <dbReference type="ARBA" id="ARBA00023040"/>
    </source>
</evidence>
<keyword evidence="5 8" id="KW-0472">Membrane</keyword>
<organism evidence="10 11">
    <name type="scientific">Littorina saxatilis</name>
    <dbReference type="NCBI Taxonomy" id="31220"/>
    <lineage>
        <taxon>Eukaryota</taxon>
        <taxon>Metazoa</taxon>
        <taxon>Spiralia</taxon>
        <taxon>Lophotrochozoa</taxon>
        <taxon>Mollusca</taxon>
        <taxon>Gastropoda</taxon>
        <taxon>Caenogastropoda</taxon>
        <taxon>Littorinimorpha</taxon>
        <taxon>Littorinoidea</taxon>
        <taxon>Littorinidae</taxon>
        <taxon>Littorina</taxon>
    </lineage>
</organism>
<sequence length="382" mass="41984">MGNISWSVSCENNNGTVARAEQQLAWDTASPLSPAADVALALFLSLADIAAVTLNTFVIVVSIRNRKSLNPADAFVTSLAVSDLGHPLFGYPICIAAALQHRWTFGYVGCQIHGFLGFLFGINSMMSLACMSFSRLLSITQPNFARHHGVCIVAVLIAFSVVYSAFWSLCPLLGWGRYDLEPYKTSCTLQWDQPDTTFVTASFIGCLALPALVMCVSYSHITVLALATAARRRRWSKPDSAALTWSRQEVRLVKLTVAMCSVFLLNWCPYVVLAMLKAYRPGVHIPVQLTPLPALAAKCSHLVDPILYCLLNKKFRRLFPRFVTKRKVAESGRDNTNPNVALQHMLQKRVGGGDRWLEPESLNVSLSTGGDKTPVTVTTTFP</sequence>
<dbReference type="AlphaFoldDB" id="A0AAN9AJF2"/>
<dbReference type="PANTHER" id="PTHR24240">
    <property type="entry name" value="OPSIN"/>
    <property type="match status" value="1"/>
</dbReference>
<dbReference type="EMBL" id="JBAMIC010004070">
    <property type="protein sequence ID" value="KAK7087951.1"/>
    <property type="molecule type" value="Genomic_DNA"/>
</dbReference>
<comment type="subcellular location">
    <subcellularLocation>
        <location evidence="1">Membrane</location>
        <topology evidence="1">Multi-pass membrane protein</topology>
    </subcellularLocation>
</comment>
<dbReference type="InterPro" id="IPR017452">
    <property type="entry name" value="GPCR_Rhodpsn_7TM"/>
</dbReference>
<dbReference type="InterPro" id="IPR000276">
    <property type="entry name" value="GPCR_Rhodpsn"/>
</dbReference>
<evidence type="ECO:0000256" key="8">
    <source>
        <dbReference type="SAM" id="Phobius"/>
    </source>
</evidence>
<feature type="transmembrane region" description="Helical" evidence="8">
    <location>
        <begin position="150"/>
        <end position="178"/>
    </location>
</feature>
<reference evidence="10 11" key="1">
    <citation type="submission" date="2024-02" db="EMBL/GenBank/DDBJ databases">
        <title>Chromosome-scale genome assembly of the rough periwinkle Littorina saxatilis.</title>
        <authorList>
            <person name="De Jode A."/>
            <person name="Faria R."/>
            <person name="Formenti G."/>
            <person name="Sims Y."/>
            <person name="Smith T.P."/>
            <person name="Tracey A."/>
            <person name="Wood J.M.D."/>
            <person name="Zagrodzka Z.B."/>
            <person name="Johannesson K."/>
            <person name="Butlin R.K."/>
            <person name="Leder E.H."/>
        </authorList>
    </citation>
    <scope>NUCLEOTIDE SEQUENCE [LARGE SCALE GENOMIC DNA]</scope>
    <source>
        <strain evidence="10">Snail1</strain>
        <tissue evidence="10">Muscle</tissue>
    </source>
</reference>
<evidence type="ECO:0000256" key="5">
    <source>
        <dbReference type="ARBA" id="ARBA00023136"/>
    </source>
</evidence>
<keyword evidence="6" id="KW-0675">Receptor</keyword>
<accession>A0AAN9AJF2</accession>
<evidence type="ECO:0000256" key="7">
    <source>
        <dbReference type="ARBA" id="ARBA00023224"/>
    </source>
</evidence>
<feature type="transmembrane region" description="Helical" evidence="8">
    <location>
        <begin position="292"/>
        <end position="311"/>
    </location>
</feature>
<proteinExistence type="predicted"/>
<keyword evidence="11" id="KW-1185">Reference proteome</keyword>
<dbReference type="InterPro" id="IPR050125">
    <property type="entry name" value="GPCR_opsins"/>
</dbReference>
<gene>
    <name evidence="10" type="ORF">V1264_021937</name>
</gene>
<evidence type="ECO:0000259" key="9">
    <source>
        <dbReference type="PROSITE" id="PS50262"/>
    </source>
</evidence>
<keyword evidence="4" id="KW-0297">G-protein coupled receptor</keyword>
<evidence type="ECO:0000256" key="6">
    <source>
        <dbReference type="ARBA" id="ARBA00023170"/>
    </source>
</evidence>
<dbReference type="Gene3D" id="1.20.1070.10">
    <property type="entry name" value="Rhodopsin 7-helix transmembrane proteins"/>
    <property type="match status" value="1"/>
</dbReference>
<dbReference type="GO" id="GO:0004930">
    <property type="term" value="F:G protein-coupled receptor activity"/>
    <property type="evidence" value="ECO:0007669"/>
    <property type="project" value="UniProtKB-KW"/>
</dbReference>
<feature type="transmembrane region" description="Helical" evidence="8">
    <location>
        <begin position="75"/>
        <end position="99"/>
    </location>
</feature>
<feature type="transmembrane region" description="Helical" evidence="8">
    <location>
        <begin position="198"/>
        <end position="231"/>
    </location>
</feature>
<dbReference type="GO" id="GO:0016020">
    <property type="term" value="C:membrane"/>
    <property type="evidence" value="ECO:0007669"/>
    <property type="project" value="UniProtKB-SubCell"/>
</dbReference>
<dbReference type="PRINTS" id="PR00237">
    <property type="entry name" value="GPCRRHODOPSN"/>
</dbReference>
<comment type="caution">
    <text evidence="10">The sequence shown here is derived from an EMBL/GenBank/DDBJ whole genome shotgun (WGS) entry which is preliminary data.</text>
</comment>
<name>A0AAN9AJF2_9CAEN</name>
<evidence type="ECO:0000256" key="3">
    <source>
        <dbReference type="ARBA" id="ARBA00022989"/>
    </source>
</evidence>
<feature type="transmembrane region" description="Helical" evidence="8">
    <location>
        <begin position="38"/>
        <end position="63"/>
    </location>
</feature>
<feature type="transmembrane region" description="Helical" evidence="8">
    <location>
        <begin position="105"/>
        <end position="129"/>
    </location>
</feature>
<dbReference type="CDD" id="cd14969">
    <property type="entry name" value="7tmA_Opsins_type2_animals"/>
    <property type="match status" value="1"/>
</dbReference>
<dbReference type="PROSITE" id="PS50262">
    <property type="entry name" value="G_PROTEIN_RECEP_F1_2"/>
    <property type="match status" value="1"/>
</dbReference>
<feature type="transmembrane region" description="Helical" evidence="8">
    <location>
        <begin position="252"/>
        <end position="272"/>
    </location>
</feature>
<keyword evidence="7" id="KW-0807">Transducer</keyword>
<keyword evidence="2 8" id="KW-0812">Transmembrane</keyword>
<evidence type="ECO:0000256" key="1">
    <source>
        <dbReference type="ARBA" id="ARBA00004141"/>
    </source>
</evidence>